<keyword evidence="2" id="KW-1185">Reference proteome</keyword>
<comment type="caution">
    <text evidence="1">The sequence shown here is derived from an EMBL/GenBank/DDBJ whole genome shotgun (WGS) entry which is preliminary data.</text>
</comment>
<dbReference type="EMBL" id="JAEVFJ010000027">
    <property type="protein sequence ID" value="KAH8093936.1"/>
    <property type="molecule type" value="Genomic_DNA"/>
</dbReference>
<sequence>MRSPLRKVVVGLYYSPFCFSGRGEIAVLRHLTPFSASLRVLELQYAPSGSLSFESNGMQFAHVHTLTVRYKTRKIIGLRLDDLFIAFPNLRVLQLPIDEGRADIGDPDADLDEEFNDEKLEVERASQLSRRRGRWPSLDRLICPVRWGYSSALPKVESWERVHLDLQQDALNRNKEIIQFRTLWGDLRPSHLDLMLDAIAAHTLNLLLKMDGITHLNVVLLRLDMLYEQGDYNWLRNFLDATLTAISETFLGLSLLSIRLCDNELFRSKKSDAIDASVEALDTWALVAPLAKSLPHLRHVVIRSRRGQQQDVCWRITRGEVSKDVQVGGSGGVVAGSKLSANEMLRVLEETKFSSEVWSGL</sequence>
<dbReference type="AlphaFoldDB" id="A0A8K0UKD0"/>
<reference evidence="1" key="1">
    <citation type="journal article" date="2021" name="New Phytol.">
        <title>Evolutionary innovations through gain and loss of genes in the ectomycorrhizal Boletales.</title>
        <authorList>
            <person name="Wu G."/>
            <person name="Miyauchi S."/>
            <person name="Morin E."/>
            <person name="Kuo A."/>
            <person name="Drula E."/>
            <person name="Varga T."/>
            <person name="Kohler A."/>
            <person name="Feng B."/>
            <person name="Cao Y."/>
            <person name="Lipzen A."/>
            <person name="Daum C."/>
            <person name="Hundley H."/>
            <person name="Pangilinan J."/>
            <person name="Johnson J."/>
            <person name="Barry K."/>
            <person name="LaButti K."/>
            <person name="Ng V."/>
            <person name="Ahrendt S."/>
            <person name="Min B."/>
            <person name="Choi I.G."/>
            <person name="Park H."/>
            <person name="Plett J.M."/>
            <person name="Magnuson J."/>
            <person name="Spatafora J.W."/>
            <person name="Nagy L.G."/>
            <person name="Henrissat B."/>
            <person name="Grigoriev I.V."/>
            <person name="Yang Z.L."/>
            <person name="Xu J."/>
            <person name="Martin F.M."/>
        </authorList>
    </citation>
    <scope>NUCLEOTIDE SEQUENCE</scope>
    <source>
        <strain evidence="1">KKN 215</strain>
    </source>
</reference>
<protein>
    <submittedName>
        <fullName evidence="1">Uncharacterized protein</fullName>
    </submittedName>
</protein>
<proteinExistence type="predicted"/>
<evidence type="ECO:0000313" key="2">
    <source>
        <dbReference type="Proteomes" id="UP000813824"/>
    </source>
</evidence>
<name>A0A8K0UKD0_9AGAR</name>
<gene>
    <name evidence="1" type="ORF">BXZ70DRAFT_948523</name>
</gene>
<organism evidence="1 2">
    <name type="scientific">Cristinia sonorae</name>
    <dbReference type="NCBI Taxonomy" id="1940300"/>
    <lineage>
        <taxon>Eukaryota</taxon>
        <taxon>Fungi</taxon>
        <taxon>Dikarya</taxon>
        <taxon>Basidiomycota</taxon>
        <taxon>Agaricomycotina</taxon>
        <taxon>Agaricomycetes</taxon>
        <taxon>Agaricomycetidae</taxon>
        <taxon>Agaricales</taxon>
        <taxon>Pleurotineae</taxon>
        <taxon>Stephanosporaceae</taxon>
        <taxon>Cristinia</taxon>
    </lineage>
</organism>
<dbReference type="Proteomes" id="UP000813824">
    <property type="component" value="Unassembled WGS sequence"/>
</dbReference>
<evidence type="ECO:0000313" key="1">
    <source>
        <dbReference type="EMBL" id="KAH8093936.1"/>
    </source>
</evidence>
<dbReference type="OrthoDB" id="10652922at2759"/>
<accession>A0A8K0UKD0</accession>